<evidence type="ECO:0000313" key="9">
    <source>
        <dbReference type="Proteomes" id="UP000469346"/>
    </source>
</evidence>
<feature type="domain" description="ResB-like" evidence="7">
    <location>
        <begin position="358"/>
        <end position="436"/>
    </location>
</feature>
<evidence type="ECO:0000259" key="7">
    <source>
        <dbReference type="Pfam" id="PF05140"/>
    </source>
</evidence>
<feature type="domain" description="ResB-like" evidence="7">
    <location>
        <begin position="23"/>
        <end position="302"/>
    </location>
</feature>
<dbReference type="GO" id="GO:0017004">
    <property type="term" value="P:cytochrome complex assembly"/>
    <property type="evidence" value="ECO:0007669"/>
    <property type="project" value="UniProtKB-KW"/>
</dbReference>
<keyword evidence="4 6" id="KW-1133">Transmembrane helix</keyword>
<name>A0A6N9TSD3_DISTH</name>
<dbReference type="AlphaFoldDB" id="A0A6N9TSD3"/>
<organism evidence="8 9">
    <name type="scientific">Dissulfurirhabdus thermomarina</name>
    <dbReference type="NCBI Taxonomy" id="1765737"/>
    <lineage>
        <taxon>Bacteria</taxon>
        <taxon>Deltaproteobacteria</taxon>
        <taxon>Dissulfurirhabdaceae</taxon>
        <taxon>Dissulfurirhabdus</taxon>
    </lineage>
</organism>
<dbReference type="RefSeq" id="WP_163299127.1">
    <property type="nucleotide sequence ID" value="NZ_JAAGRR010000108.1"/>
</dbReference>
<feature type="transmembrane region" description="Helical" evidence="6">
    <location>
        <begin position="75"/>
        <end position="96"/>
    </location>
</feature>
<reference evidence="8 9" key="1">
    <citation type="submission" date="2020-02" db="EMBL/GenBank/DDBJ databases">
        <title>Comparative genomics of sulfur disproportionating microorganisms.</title>
        <authorList>
            <person name="Ward L.M."/>
            <person name="Bertran E."/>
            <person name="Johnston D.T."/>
        </authorList>
    </citation>
    <scope>NUCLEOTIDE SEQUENCE [LARGE SCALE GENOMIC DNA]</scope>
    <source>
        <strain evidence="8 9">DSM 100025</strain>
    </source>
</reference>
<dbReference type="Pfam" id="PF05140">
    <property type="entry name" value="ResB"/>
    <property type="match status" value="2"/>
</dbReference>
<feature type="transmembrane region" description="Helical" evidence="6">
    <location>
        <begin position="25"/>
        <end position="43"/>
    </location>
</feature>
<dbReference type="InterPro" id="IPR023494">
    <property type="entry name" value="Cyt_c_bgen_Ccs1/CcsB/ResB"/>
</dbReference>
<dbReference type="Proteomes" id="UP000469346">
    <property type="component" value="Unassembled WGS sequence"/>
</dbReference>
<gene>
    <name evidence="8" type="ORF">G3N55_09135</name>
</gene>
<sequence length="451" mass="50426">PTQPPPEPAKSLFDRIYDLFSSLRLAIFLLIALAVASIIGTLLPQGKDLAFYGEHFPRLLSLIRVLDLGDMYHSWWFLALMGLFALNLVTCTIRRLPVTLRLYRRDSLALDPDRLARMSLRHSWVLHGNPGGERAAACFRERAGRTRTAEIGGGTLHLVEHGRWTYWALYGLHASILVIFLGALVGWIWGFHGDLLLMEGDTADSITNRRGGAPIPLGFQVRCDDFDVSFYETGAPKEYRSDLTVIDGGREVLHRSVVVNRPLTYKGITFYQANYQAAPEAAVRIEAADGATKTLVVPAYQTVTWPEKGISLRLIQYMPNVHGGAAVRLLWADRDGPLQGPWLIKGRPTPLTSGDKEFSLSLIDLRQRFMTGLSVKKDPGVWIVWLGCTGLILGFVVVFWVGHRRLWLWVGPRDGKTVAVLAGQTNKNKTAFEDDFHRIVKAMDRCLEATP</sequence>
<keyword evidence="3" id="KW-0201">Cytochrome c-type biogenesis</keyword>
<evidence type="ECO:0000256" key="3">
    <source>
        <dbReference type="ARBA" id="ARBA00022748"/>
    </source>
</evidence>
<dbReference type="GO" id="GO:0016020">
    <property type="term" value="C:membrane"/>
    <property type="evidence" value="ECO:0007669"/>
    <property type="project" value="UniProtKB-SubCell"/>
</dbReference>
<feature type="transmembrane region" description="Helical" evidence="6">
    <location>
        <begin position="382"/>
        <end position="401"/>
    </location>
</feature>
<dbReference type="PANTHER" id="PTHR31566:SF0">
    <property type="entry name" value="CYTOCHROME C BIOGENESIS PROTEIN CCS1, CHLOROPLASTIC"/>
    <property type="match status" value="1"/>
</dbReference>
<evidence type="ECO:0000256" key="2">
    <source>
        <dbReference type="ARBA" id="ARBA00022692"/>
    </source>
</evidence>
<evidence type="ECO:0000256" key="1">
    <source>
        <dbReference type="ARBA" id="ARBA00004141"/>
    </source>
</evidence>
<comment type="caution">
    <text evidence="8">The sequence shown here is derived from an EMBL/GenBank/DDBJ whole genome shotgun (WGS) entry which is preliminary data.</text>
</comment>
<evidence type="ECO:0000256" key="6">
    <source>
        <dbReference type="SAM" id="Phobius"/>
    </source>
</evidence>
<dbReference type="InterPro" id="IPR007816">
    <property type="entry name" value="ResB-like_domain"/>
</dbReference>
<evidence type="ECO:0000256" key="4">
    <source>
        <dbReference type="ARBA" id="ARBA00022989"/>
    </source>
</evidence>
<accession>A0A6N9TSD3</accession>
<feature type="transmembrane region" description="Helical" evidence="6">
    <location>
        <begin position="167"/>
        <end position="189"/>
    </location>
</feature>
<protein>
    <submittedName>
        <fullName evidence="8">Cytochrome c biogenesis protein ResB</fullName>
    </submittedName>
</protein>
<evidence type="ECO:0000256" key="5">
    <source>
        <dbReference type="ARBA" id="ARBA00023136"/>
    </source>
</evidence>
<dbReference type="PANTHER" id="PTHR31566">
    <property type="entry name" value="CYTOCHROME C BIOGENESIS PROTEIN CCS1, CHLOROPLASTIC"/>
    <property type="match status" value="1"/>
</dbReference>
<feature type="non-terminal residue" evidence="8">
    <location>
        <position position="1"/>
    </location>
</feature>
<dbReference type="EMBL" id="JAAGRR010000108">
    <property type="protein sequence ID" value="NDY43003.1"/>
    <property type="molecule type" value="Genomic_DNA"/>
</dbReference>
<keyword evidence="5 6" id="KW-0472">Membrane</keyword>
<keyword evidence="9" id="KW-1185">Reference proteome</keyword>
<proteinExistence type="predicted"/>
<evidence type="ECO:0000313" key="8">
    <source>
        <dbReference type="EMBL" id="NDY43003.1"/>
    </source>
</evidence>
<keyword evidence="2 6" id="KW-0812">Transmembrane</keyword>
<comment type="subcellular location">
    <subcellularLocation>
        <location evidence="1">Membrane</location>
        <topology evidence="1">Multi-pass membrane protein</topology>
    </subcellularLocation>
</comment>